<reference evidence="2 3" key="1">
    <citation type="submission" date="2017-07" db="EMBL/GenBank/DDBJ databases">
        <title>Genome sequence of the Sordaria macrospora wild type strain R19027.</title>
        <authorList>
            <person name="Nowrousian M."/>
            <person name="Teichert I."/>
            <person name="Kueck U."/>
        </authorList>
    </citation>
    <scope>NUCLEOTIDE SEQUENCE [LARGE SCALE GENOMIC DNA]</scope>
    <source>
        <strain evidence="2 3">R19027</strain>
        <tissue evidence="2">Mycelium</tissue>
    </source>
</reference>
<proteinExistence type="predicted"/>
<feature type="compositionally biased region" description="Polar residues" evidence="1">
    <location>
        <begin position="288"/>
        <end position="303"/>
    </location>
</feature>
<feature type="compositionally biased region" description="Basic and acidic residues" evidence="1">
    <location>
        <begin position="350"/>
        <end position="371"/>
    </location>
</feature>
<feature type="compositionally biased region" description="Pro residues" evidence="1">
    <location>
        <begin position="259"/>
        <end position="271"/>
    </location>
</feature>
<comment type="caution">
    <text evidence="2">The sequence shown here is derived from an EMBL/GenBank/DDBJ whole genome shotgun (WGS) entry which is preliminary data.</text>
</comment>
<feature type="compositionally biased region" description="Low complexity" evidence="1">
    <location>
        <begin position="75"/>
        <end position="84"/>
    </location>
</feature>
<feature type="compositionally biased region" description="Polar residues" evidence="1">
    <location>
        <begin position="642"/>
        <end position="654"/>
    </location>
</feature>
<feature type="region of interest" description="Disordered" evidence="1">
    <location>
        <begin position="58"/>
        <end position="718"/>
    </location>
</feature>
<evidence type="ECO:0000256" key="1">
    <source>
        <dbReference type="SAM" id="MobiDB-lite"/>
    </source>
</evidence>
<feature type="compositionally biased region" description="Polar residues" evidence="1">
    <location>
        <begin position="452"/>
        <end position="478"/>
    </location>
</feature>
<dbReference type="PRINTS" id="PR01217">
    <property type="entry name" value="PRICHEXTENSN"/>
</dbReference>
<dbReference type="VEuPathDB" id="FungiDB:SMAC_00172"/>
<dbReference type="Proteomes" id="UP000433876">
    <property type="component" value="Unassembled WGS sequence"/>
</dbReference>
<dbReference type="OMA" id="SWPERTD"/>
<evidence type="ECO:0000313" key="3">
    <source>
        <dbReference type="Proteomes" id="UP000433876"/>
    </source>
</evidence>
<feature type="compositionally biased region" description="Low complexity" evidence="1">
    <location>
        <begin position="92"/>
        <end position="118"/>
    </location>
</feature>
<feature type="compositionally biased region" description="Pro residues" evidence="1">
    <location>
        <begin position="207"/>
        <end position="216"/>
    </location>
</feature>
<organism evidence="2 3">
    <name type="scientific">Sordaria macrospora</name>
    <dbReference type="NCBI Taxonomy" id="5147"/>
    <lineage>
        <taxon>Eukaryota</taxon>
        <taxon>Fungi</taxon>
        <taxon>Dikarya</taxon>
        <taxon>Ascomycota</taxon>
        <taxon>Pezizomycotina</taxon>
        <taxon>Sordariomycetes</taxon>
        <taxon>Sordariomycetidae</taxon>
        <taxon>Sordariales</taxon>
        <taxon>Sordariaceae</taxon>
        <taxon>Sordaria</taxon>
    </lineage>
</organism>
<feature type="compositionally biased region" description="Polar residues" evidence="1">
    <location>
        <begin position="702"/>
        <end position="718"/>
    </location>
</feature>
<protein>
    <submittedName>
        <fullName evidence="2">Uncharacterized protein</fullName>
    </submittedName>
</protein>
<feature type="compositionally biased region" description="Polar residues" evidence="1">
    <location>
        <begin position="312"/>
        <end position="349"/>
    </location>
</feature>
<feature type="compositionally biased region" description="Low complexity" evidence="1">
    <location>
        <begin position="227"/>
        <end position="241"/>
    </location>
</feature>
<feature type="compositionally biased region" description="Polar residues" evidence="1">
    <location>
        <begin position="518"/>
        <end position="535"/>
    </location>
</feature>
<feature type="compositionally biased region" description="Polar residues" evidence="1">
    <location>
        <begin position="402"/>
        <end position="411"/>
    </location>
</feature>
<feature type="compositionally biased region" description="Low complexity" evidence="1">
    <location>
        <begin position="185"/>
        <end position="200"/>
    </location>
</feature>
<sequence length="926" mass="97604">MEAAANFLRRKRSAGGEKGRSLFSKAQQIPASNAARPQRLDLDLPDLPRLDLSELLRFDEAQSKAPGPSLLSPETTTRGTTTGIPAPPKSTPPTTTTTPISAAPTSATSALSPLAKKLPVAPIQTRTGISGPTTGPPSAPPPPPPQQVKPKPLPAPRSAVEAPSWERTGSQQPGADRQKAATMITTANAASTPTTPTAASHVKPWNAPLPPLPPMSIPRRPVRGGISSPTSPSLVTSPKPVAASPDSPTLRPIAASRPSSPPRSAPAPASVPAPASASAPANRKPAVSPNTSVPVSPAGSLSSILWAYSDGSAGSTPRSSTNSTHSFPGSKEPNPSTASSRVAGQVASSNHHEQKREEDRPRKFAQSERELPPAPPAPPVKEKDSQPTSRQRPQTPPKIPRLQTQSEQASTGAPIAPISINGSNTSPQQGELWRRRSVKSEKNLVVADLKLDSSNGSTAESAQIQSHAASRTADAQPTVTPPLSPGHIDASPPAANNNTRAPVHRTTANALPGRNIRPSASRQQVIPQVQDTMGQAKSHLRKKSRDDTQRAGTPAEKAAVSQPTSEASNGLLAAAAATTAPSVARHPAPEYGQYEVRQPNGDWEPNAPPAQQQQQVPLTNGQGGNRPAIQRKAIGGHDSQVRPVNNSNLAPSDTNNGGANGGAGLSVRSPVGLPASPAANRGRPVERPPPPNAAPYPTRTTSKTSNGYHQPANGNPAPQIQVQDAYRQYSNGTIDHGSLSESGSAVSVETLKPPKCRYLDNEIAVISDEEEPEEQSWPERTDHPGVALFLKNKKKKWWAPLPADGVLDAPPLTDRHYRCLTSHKFMTPSRQRHNRIACRTCGERQHVDCCICSSCALNICPPCAKSLKVFGGNLKQLLRHVEESRQFNEEDESGQMTPLGDHYANHNGGYYGSPAVNGVLSPVDTR</sequence>
<accession>A0A8S8ZE77</accession>
<feature type="compositionally biased region" description="Basic and acidic residues" evidence="1">
    <location>
        <begin position="432"/>
        <end position="442"/>
    </location>
</feature>
<name>A0A8S8ZE77_SORMA</name>
<feature type="compositionally biased region" description="Polar residues" evidence="1">
    <location>
        <begin position="420"/>
        <end position="429"/>
    </location>
</feature>
<feature type="compositionally biased region" description="Pro residues" evidence="1">
    <location>
        <begin position="134"/>
        <end position="155"/>
    </location>
</feature>
<gene>
    <name evidence="2" type="ORF">SMACR_00172</name>
</gene>
<dbReference type="EMBL" id="NMPR01000187">
    <property type="protein sequence ID" value="KAA8628393.1"/>
    <property type="molecule type" value="Genomic_DNA"/>
</dbReference>
<dbReference type="AlphaFoldDB" id="A0A8S8ZE77"/>
<feature type="compositionally biased region" description="Low complexity" evidence="1">
    <location>
        <begin position="272"/>
        <end position="286"/>
    </location>
</feature>
<evidence type="ECO:0000313" key="2">
    <source>
        <dbReference type="EMBL" id="KAA8628393.1"/>
    </source>
</evidence>
<feature type="region of interest" description="Disordered" evidence="1">
    <location>
        <begin position="1"/>
        <end position="45"/>
    </location>
</feature>